<dbReference type="RefSeq" id="WP_282301920.1">
    <property type="nucleotide sequence ID" value="NZ_CP124616.1"/>
</dbReference>
<feature type="domain" description="TniQ" evidence="1">
    <location>
        <begin position="9"/>
        <end position="144"/>
    </location>
</feature>
<gene>
    <name evidence="2" type="ORF">QF118_07035</name>
</gene>
<keyword evidence="3" id="KW-1185">Reference proteome</keyword>
<sequence>MMIHEYPSPLHDTPRPREPAFAFLSRLAAAGGVSAVDFCRDVELPFTEVLRGVPEALRQLGQLSGNDQNALSTWTPVTCEGRRRSINGHKFPVRPLLTSEVRGCPACLRADIEGATLVPHRAMTYRAHWLIHHVSLCVKHQSNLVPLWQETAPTLRYDTAGRFRDIADQIACGDMDGAKRNPTDFEIWFDRRLSGESHEETWLNGHPLHAASVFCRLLGFALLKLHDLKPSNVTKKWEHLCYDAGFAVASQGEAEILAHLRQLNGLAEPRMGPKAVFPLLYDRLSREHRGDPDFKPYRDLIARHLLETWPLGPGDDLLGEPVEHRRLHSVRTASQETGIDARRLRRMLEAANMIDPDLPDNWATFDARGAEALLAPMISFVSAKEFAETNGISRSQFDLLVEDGILKPALSEARSKHIWDPRDGRAFLDGLLTGAEVIQQAQHGWETIAKAAQRLKVRPAEIIQAIRQGRIQRVARNAQFHGYGSVHVYHEEVVQALGLDEPAALSFELFTKAVGLAQPVFINRLVKNGHLPSTEIRNPRTKAMQRYIAKEDAAVFHERFVTLRTLAKAHAVTWQSLAPKLRDAGVLPFSPDGADYGYLYLRSEVEQVLGS</sequence>
<dbReference type="EMBL" id="CP124616">
    <property type="protein sequence ID" value="WGW05293.1"/>
    <property type="molecule type" value="Genomic_DNA"/>
</dbReference>
<evidence type="ECO:0000259" key="1">
    <source>
        <dbReference type="Pfam" id="PF06527"/>
    </source>
</evidence>
<dbReference type="Proteomes" id="UP001241605">
    <property type="component" value="Chromosome"/>
</dbReference>
<reference evidence="2 3" key="1">
    <citation type="submission" date="2023-05" db="EMBL/GenBank/DDBJ databases">
        <title>YMD87, complete Genome.</title>
        <authorList>
            <person name="Zhang J."/>
            <person name="Xu X."/>
        </authorList>
    </citation>
    <scope>NUCLEOTIDE SEQUENCE [LARGE SCALE GENOMIC DNA]</scope>
    <source>
        <strain evidence="2 3">YMD87</strain>
    </source>
</reference>
<name>A0ABY8QLF9_9RHOB</name>
<dbReference type="Pfam" id="PF06527">
    <property type="entry name" value="TniQ"/>
    <property type="match status" value="1"/>
</dbReference>
<organism evidence="2 3">
    <name type="scientific">Tropicibacter oceani</name>
    <dbReference type="NCBI Taxonomy" id="3058420"/>
    <lineage>
        <taxon>Bacteria</taxon>
        <taxon>Pseudomonadati</taxon>
        <taxon>Pseudomonadota</taxon>
        <taxon>Alphaproteobacteria</taxon>
        <taxon>Rhodobacterales</taxon>
        <taxon>Roseobacteraceae</taxon>
        <taxon>Tropicibacter</taxon>
    </lineage>
</organism>
<dbReference type="InterPro" id="IPR009492">
    <property type="entry name" value="TniQ"/>
</dbReference>
<evidence type="ECO:0000313" key="2">
    <source>
        <dbReference type="EMBL" id="WGW05293.1"/>
    </source>
</evidence>
<accession>A0ABY8QLF9</accession>
<proteinExistence type="predicted"/>
<protein>
    <submittedName>
        <fullName evidence="2">TniQ family protein</fullName>
    </submittedName>
</protein>
<evidence type="ECO:0000313" key="3">
    <source>
        <dbReference type="Proteomes" id="UP001241605"/>
    </source>
</evidence>